<dbReference type="InterPro" id="IPR018000">
    <property type="entry name" value="Neurotransmitter_ion_chnl_CS"/>
</dbReference>
<dbReference type="InterPro" id="IPR006201">
    <property type="entry name" value="Neur_channel"/>
</dbReference>
<dbReference type="Pfam" id="PF02931">
    <property type="entry name" value="Neur_chan_LBD"/>
    <property type="match status" value="1"/>
</dbReference>
<keyword evidence="7 11" id="KW-1133">Transmembrane helix</keyword>
<evidence type="ECO:0000259" key="13">
    <source>
        <dbReference type="Pfam" id="PF02931"/>
    </source>
</evidence>
<protein>
    <submittedName>
        <fullName evidence="16">Neur_chan_LBD domain-containing protein</fullName>
    </submittedName>
</protein>
<feature type="transmembrane region" description="Helical" evidence="11">
    <location>
        <begin position="218"/>
        <end position="238"/>
    </location>
</feature>
<feature type="compositionally biased region" description="Low complexity" evidence="12">
    <location>
        <begin position="334"/>
        <end position="344"/>
    </location>
</feature>
<dbReference type="Proteomes" id="UP000095280">
    <property type="component" value="Unplaced"/>
</dbReference>
<proteinExistence type="inferred from homology"/>
<keyword evidence="6" id="KW-0732">Signal</keyword>
<dbReference type="PRINTS" id="PR00253">
    <property type="entry name" value="GABAARECEPTR"/>
</dbReference>
<dbReference type="InterPro" id="IPR006029">
    <property type="entry name" value="Neurotrans-gated_channel_TM"/>
</dbReference>
<evidence type="ECO:0000259" key="14">
    <source>
        <dbReference type="Pfam" id="PF02932"/>
    </source>
</evidence>
<feature type="region of interest" description="Disordered" evidence="12">
    <location>
        <begin position="323"/>
        <end position="344"/>
    </location>
</feature>
<keyword evidence="8 11" id="KW-0406">Ion transport</keyword>
<keyword evidence="15" id="KW-1185">Reference proteome</keyword>
<dbReference type="InterPro" id="IPR038050">
    <property type="entry name" value="Neuro_actylchol_rec"/>
</dbReference>
<evidence type="ECO:0000313" key="15">
    <source>
        <dbReference type="Proteomes" id="UP000095280"/>
    </source>
</evidence>
<evidence type="ECO:0000256" key="4">
    <source>
        <dbReference type="ARBA" id="ARBA00022475"/>
    </source>
</evidence>
<keyword evidence="9 11" id="KW-0472">Membrane</keyword>
<feature type="compositionally biased region" description="Gly residues" evidence="12">
    <location>
        <begin position="323"/>
        <end position="333"/>
    </location>
</feature>
<name>A0A1I8HU03_9PLAT</name>
<keyword evidence="5 11" id="KW-0812">Transmembrane</keyword>
<feature type="transmembrane region" description="Helical" evidence="11">
    <location>
        <begin position="250"/>
        <end position="273"/>
    </location>
</feature>
<feature type="domain" description="Neurotransmitter-gated ion-channel transmembrane" evidence="14">
    <location>
        <begin position="192"/>
        <end position="274"/>
    </location>
</feature>
<dbReference type="InterPro" id="IPR036719">
    <property type="entry name" value="Neuro-gated_channel_TM_sf"/>
</dbReference>
<keyword evidence="3 11" id="KW-0813">Transport</keyword>
<dbReference type="SUPFAM" id="SSF90112">
    <property type="entry name" value="Neurotransmitter-gated ion-channel transmembrane pore"/>
    <property type="match status" value="1"/>
</dbReference>
<dbReference type="InterPro" id="IPR006202">
    <property type="entry name" value="Neur_chan_lig-bd"/>
</dbReference>
<dbReference type="GO" id="GO:0004888">
    <property type="term" value="F:transmembrane signaling receptor activity"/>
    <property type="evidence" value="ECO:0007669"/>
    <property type="project" value="InterPro"/>
</dbReference>
<evidence type="ECO:0000256" key="6">
    <source>
        <dbReference type="ARBA" id="ARBA00022729"/>
    </source>
</evidence>
<dbReference type="PRINTS" id="PR00252">
    <property type="entry name" value="NRIONCHANNEL"/>
</dbReference>
<dbReference type="CDD" id="cd19049">
    <property type="entry name" value="LGIC_TM_anion"/>
    <property type="match status" value="1"/>
</dbReference>
<evidence type="ECO:0000256" key="1">
    <source>
        <dbReference type="ARBA" id="ARBA00004141"/>
    </source>
</evidence>
<feature type="domain" description="Neurotransmitter-gated ion-channel ligand-binding" evidence="13">
    <location>
        <begin position="2"/>
        <end position="120"/>
    </location>
</feature>
<evidence type="ECO:0000256" key="2">
    <source>
        <dbReference type="ARBA" id="ARBA00004236"/>
    </source>
</evidence>
<organism evidence="15 16">
    <name type="scientific">Macrostomum lignano</name>
    <dbReference type="NCBI Taxonomy" id="282301"/>
    <lineage>
        <taxon>Eukaryota</taxon>
        <taxon>Metazoa</taxon>
        <taxon>Spiralia</taxon>
        <taxon>Lophotrochozoa</taxon>
        <taxon>Platyhelminthes</taxon>
        <taxon>Rhabditophora</taxon>
        <taxon>Macrostomorpha</taxon>
        <taxon>Macrostomida</taxon>
        <taxon>Macrostomidae</taxon>
        <taxon>Macrostomum</taxon>
    </lineage>
</organism>
<dbReference type="InterPro" id="IPR006028">
    <property type="entry name" value="GABAA/Glycine_rcpt"/>
</dbReference>
<evidence type="ECO:0000313" key="16">
    <source>
        <dbReference type="WBParaSite" id="maker-uti_cns_0007842-snap-gene-0.4-mRNA-1"/>
    </source>
</evidence>
<dbReference type="Gene3D" id="2.70.170.10">
    <property type="entry name" value="Neurotransmitter-gated ion-channel ligand-binding domain"/>
    <property type="match status" value="1"/>
</dbReference>
<dbReference type="PANTHER" id="PTHR18945">
    <property type="entry name" value="NEUROTRANSMITTER GATED ION CHANNEL"/>
    <property type="match status" value="1"/>
</dbReference>
<comment type="subcellular location">
    <subcellularLocation>
        <location evidence="2">Cell membrane</location>
    </subcellularLocation>
    <subcellularLocation>
        <location evidence="1">Membrane</location>
        <topology evidence="1">Multi-pass membrane protein</topology>
    </subcellularLocation>
</comment>
<dbReference type="Pfam" id="PF02932">
    <property type="entry name" value="Neur_chan_memb"/>
    <property type="match status" value="1"/>
</dbReference>
<sequence>MYAMEIYFRQCWIDKRLRFDPADARQKEIKVSVSILRRIWRPDTYFVNGKGSRLHEITVPNKLLRIQADGTVFFSMRLTVKALCHMDFRRFPVDSQTCLLMIGSFAYDSRNLVYLWWEEARLSSHLYGIPPTIVNSSNKNLGFEVTAMAQFLFRPDLVQFSHSEALVGKEVRNMLSMTIPLERMIGFYVLQIYLPSYMTVAMSWVSFWINREATPARVTLGITALLTSVTITLTGRMGLPKVPYATAMDIFLLICFFFVFSALLEYAGVNYFTKAGNVEIPRRIDDATPANGGRGGVHGDGNSCLRMFADCLRGDRRYAPIRSGGGGGGGGGWPSSESVSGPNSESKIDRAARCLFPVSFVAVNMAYWLVLFRAGS</sequence>
<feature type="transmembrane region" description="Helical" evidence="11">
    <location>
        <begin position="354"/>
        <end position="374"/>
    </location>
</feature>
<dbReference type="PROSITE" id="PS00236">
    <property type="entry name" value="NEUROTR_ION_CHANNEL"/>
    <property type="match status" value="1"/>
</dbReference>
<evidence type="ECO:0000256" key="9">
    <source>
        <dbReference type="ARBA" id="ARBA00023136"/>
    </source>
</evidence>
<accession>A0A1I8HU03</accession>
<dbReference type="AlphaFoldDB" id="A0A1I8HU03"/>
<dbReference type="WBParaSite" id="maker-uti_cns_0007842-snap-gene-0.4-mRNA-1">
    <property type="protein sequence ID" value="maker-uti_cns_0007842-snap-gene-0.4-mRNA-1"/>
    <property type="gene ID" value="maker-uti_cns_0007842-snap-gene-0.4"/>
</dbReference>
<evidence type="ECO:0000256" key="10">
    <source>
        <dbReference type="ARBA" id="ARBA00023303"/>
    </source>
</evidence>
<dbReference type="InterPro" id="IPR036734">
    <property type="entry name" value="Neur_chan_lig-bd_sf"/>
</dbReference>
<reference evidence="16" key="1">
    <citation type="submission" date="2016-11" db="UniProtKB">
        <authorList>
            <consortium name="WormBaseParasite"/>
        </authorList>
    </citation>
    <scope>IDENTIFICATION</scope>
</reference>
<feature type="transmembrane region" description="Helical" evidence="11">
    <location>
        <begin position="185"/>
        <end position="206"/>
    </location>
</feature>
<keyword evidence="4" id="KW-1003">Cell membrane</keyword>
<evidence type="ECO:0000256" key="7">
    <source>
        <dbReference type="ARBA" id="ARBA00022989"/>
    </source>
</evidence>
<evidence type="ECO:0000256" key="12">
    <source>
        <dbReference type="SAM" id="MobiDB-lite"/>
    </source>
</evidence>
<dbReference type="Gene3D" id="1.20.58.390">
    <property type="entry name" value="Neurotransmitter-gated ion-channel transmembrane domain"/>
    <property type="match status" value="1"/>
</dbReference>
<evidence type="ECO:0000256" key="5">
    <source>
        <dbReference type="ARBA" id="ARBA00022692"/>
    </source>
</evidence>
<comment type="similarity">
    <text evidence="11">Belongs to the ligand-gated ion channel (TC 1.A.9) family.</text>
</comment>
<evidence type="ECO:0000256" key="11">
    <source>
        <dbReference type="RuleBase" id="RU000687"/>
    </source>
</evidence>
<dbReference type="GO" id="GO:0005886">
    <property type="term" value="C:plasma membrane"/>
    <property type="evidence" value="ECO:0007669"/>
    <property type="project" value="UniProtKB-SubCell"/>
</dbReference>
<keyword evidence="10 11" id="KW-0407">Ion channel</keyword>
<dbReference type="GO" id="GO:0005230">
    <property type="term" value="F:extracellular ligand-gated monoatomic ion channel activity"/>
    <property type="evidence" value="ECO:0007669"/>
    <property type="project" value="InterPro"/>
</dbReference>
<evidence type="ECO:0000256" key="8">
    <source>
        <dbReference type="ARBA" id="ARBA00023065"/>
    </source>
</evidence>
<evidence type="ECO:0000256" key="3">
    <source>
        <dbReference type="ARBA" id="ARBA00022448"/>
    </source>
</evidence>
<dbReference type="SUPFAM" id="SSF63712">
    <property type="entry name" value="Nicotinic receptor ligand binding domain-like"/>
    <property type="match status" value="1"/>
</dbReference>